<evidence type="ECO:0000313" key="3">
    <source>
        <dbReference type="Proteomes" id="UP001357485"/>
    </source>
</evidence>
<gene>
    <name evidence="2" type="ORF">LTR16_010244</name>
</gene>
<dbReference type="Proteomes" id="UP001357485">
    <property type="component" value="Unassembled WGS sequence"/>
</dbReference>
<protein>
    <submittedName>
        <fullName evidence="2">Uncharacterized protein</fullName>
    </submittedName>
</protein>
<evidence type="ECO:0000313" key="2">
    <source>
        <dbReference type="EMBL" id="KAK5277101.1"/>
    </source>
</evidence>
<organism evidence="2 3">
    <name type="scientific">Cryomyces antarcticus</name>
    <dbReference type="NCBI Taxonomy" id="329879"/>
    <lineage>
        <taxon>Eukaryota</taxon>
        <taxon>Fungi</taxon>
        <taxon>Dikarya</taxon>
        <taxon>Ascomycota</taxon>
        <taxon>Pezizomycotina</taxon>
        <taxon>Dothideomycetes</taxon>
        <taxon>Dothideomycetes incertae sedis</taxon>
        <taxon>Cryomyces</taxon>
    </lineage>
</organism>
<feature type="region of interest" description="Disordered" evidence="1">
    <location>
        <begin position="32"/>
        <end position="54"/>
    </location>
</feature>
<evidence type="ECO:0000256" key="1">
    <source>
        <dbReference type="SAM" id="MobiDB-lite"/>
    </source>
</evidence>
<sequence length="98" mass="11107">MNTYSPASSSLPPRPGAAGLAAGAYGLHEYHEQQHHQIHNRLHDPNGSFTGASMYPNSYANGSTIMKHQHRGPISNFVDWWKDYEDVRKMEEYTEYIG</sequence>
<feature type="non-terminal residue" evidence="2">
    <location>
        <position position="98"/>
    </location>
</feature>
<dbReference type="EMBL" id="JAVRRA010002866">
    <property type="protein sequence ID" value="KAK5277101.1"/>
    <property type="molecule type" value="Genomic_DNA"/>
</dbReference>
<proteinExistence type="predicted"/>
<keyword evidence="3" id="KW-1185">Reference proteome</keyword>
<comment type="caution">
    <text evidence="2">The sequence shown here is derived from an EMBL/GenBank/DDBJ whole genome shotgun (WGS) entry which is preliminary data.</text>
</comment>
<accession>A0ABR0M214</accession>
<name>A0ABR0M214_9PEZI</name>
<reference evidence="2 3" key="1">
    <citation type="submission" date="2023-08" db="EMBL/GenBank/DDBJ databases">
        <title>Black Yeasts Isolated from many extreme environments.</title>
        <authorList>
            <person name="Coleine C."/>
            <person name="Stajich J.E."/>
            <person name="Selbmann L."/>
        </authorList>
    </citation>
    <scope>NUCLEOTIDE SEQUENCE [LARGE SCALE GENOMIC DNA]</scope>
    <source>
        <strain evidence="2 3">CCFEE 536</strain>
    </source>
</reference>